<evidence type="ECO:0000313" key="2">
    <source>
        <dbReference type="Proteomes" id="UP000218598"/>
    </source>
</evidence>
<dbReference type="AlphaFoldDB" id="A0A2A3YPC0"/>
<name>A0A2A3YPC0_9MICO</name>
<dbReference type="Gene3D" id="3.40.50.12580">
    <property type="match status" value="1"/>
</dbReference>
<dbReference type="EMBL" id="NRGR01000004">
    <property type="protein sequence ID" value="PCC40945.1"/>
    <property type="molecule type" value="Genomic_DNA"/>
</dbReference>
<keyword evidence="2" id="KW-1185">Reference proteome</keyword>
<dbReference type="RefSeq" id="WP_096196308.1">
    <property type="nucleotide sequence ID" value="NZ_NRGR01000004.1"/>
</dbReference>
<reference evidence="1 2" key="1">
    <citation type="journal article" date="2017" name="Elife">
        <title>Extensive horizontal gene transfer in cheese-associated bacteria.</title>
        <authorList>
            <person name="Bonham K.S."/>
            <person name="Wolfe B.E."/>
            <person name="Dutton R.J."/>
        </authorList>
    </citation>
    <scope>NUCLEOTIDE SEQUENCE [LARGE SCALE GENOMIC DNA]</scope>
    <source>
        <strain evidence="1 2">341_9</strain>
    </source>
</reference>
<accession>A0A2A3YPC0</accession>
<evidence type="ECO:0000313" key="1">
    <source>
        <dbReference type="EMBL" id="PCC40945.1"/>
    </source>
</evidence>
<protein>
    <submittedName>
        <fullName evidence="1">Glycosyl transferase</fullName>
    </submittedName>
</protein>
<dbReference type="OrthoDB" id="7806295at2"/>
<gene>
    <name evidence="1" type="ORF">CIK66_01565</name>
</gene>
<dbReference type="Proteomes" id="UP000218598">
    <property type="component" value="Unassembled WGS sequence"/>
</dbReference>
<dbReference type="GO" id="GO:0047355">
    <property type="term" value="F:CDP-glycerol glycerophosphotransferase activity"/>
    <property type="evidence" value="ECO:0007669"/>
    <property type="project" value="InterPro"/>
</dbReference>
<dbReference type="SUPFAM" id="SSF53756">
    <property type="entry name" value="UDP-Glycosyltransferase/glycogen phosphorylase"/>
    <property type="match status" value="1"/>
</dbReference>
<dbReference type="InterPro" id="IPR007554">
    <property type="entry name" value="Glycerophosphate_synth"/>
</dbReference>
<dbReference type="InterPro" id="IPR043148">
    <property type="entry name" value="TagF_C"/>
</dbReference>
<comment type="caution">
    <text evidence="1">The sequence shown here is derived from an EMBL/GenBank/DDBJ whole genome shotgun (WGS) entry which is preliminary data.</text>
</comment>
<keyword evidence="1" id="KW-0808">Transferase</keyword>
<proteinExistence type="predicted"/>
<organism evidence="1 2">
    <name type="scientific">Brachybacterium alimentarium</name>
    <dbReference type="NCBI Taxonomy" id="47845"/>
    <lineage>
        <taxon>Bacteria</taxon>
        <taxon>Bacillati</taxon>
        <taxon>Actinomycetota</taxon>
        <taxon>Actinomycetes</taxon>
        <taxon>Micrococcales</taxon>
        <taxon>Dermabacteraceae</taxon>
        <taxon>Brachybacterium</taxon>
    </lineage>
</organism>
<sequence>MQPRENTLNRRIRSAGGKFLRRFGMLPGGMPDGLGDDESLRGTTLSGDVILYFPDTADSLYQLRGWYGPLRELHRAQGLTIICMDSRVAATIRGEIDVPVVTVAQDATLDALISSSGTKLILYVNYNPLNMAPLRARSALHVSLLHGDSDKGVSVSNQVKAYDYSFVAGQAAIDRFARYTSLFDAASRCIAVGRPALDTDRAQVSSSSQRGDQPVVLYAPTWEGGQASVAYSSLRTHADPMLRSLLAAGYRVIYRPHPLTGVRVPEFGEADRAVRDLLEGGWHTISDNRPLQLDFVESDLLICDVSAVANDWLATGKPAIVTRSAGPEAQDAATRMLEVLPRLDASDAETAAELVAEQLEVDPHREERRLLTEYYLGDTTPGASLERFLAACRDLSAQRDALWSRIEGSDGMGHLPRVD</sequence>
<dbReference type="GO" id="GO:0016020">
    <property type="term" value="C:membrane"/>
    <property type="evidence" value="ECO:0007669"/>
    <property type="project" value="InterPro"/>
</dbReference>
<dbReference type="Pfam" id="PF04464">
    <property type="entry name" value="Glyphos_transf"/>
    <property type="match status" value="1"/>
</dbReference>